<dbReference type="AlphaFoldDB" id="A0A5D9CB00"/>
<evidence type="ECO:0000256" key="3">
    <source>
        <dbReference type="ARBA" id="ARBA00023163"/>
    </source>
</evidence>
<dbReference type="GO" id="GO:0006950">
    <property type="term" value="P:response to stress"/>
    <property type="evidence" value="ECO:0007669"/>
    <property type="project" value="TreeGrafter"/>
</dbReference>
<dbReference type="Pfam" id="PF12802">
    <property type="entry name" value="MarR_2"/>
    <property type="match status" value="1"/>
</dbReference>
<accession>A0A5D9CB00</accession>
<dbReference type="Proteomes" id="UP000322077">
    <property type="component" value="Unassembled WGS sequence"/>
</dbReference>
<evidence type="ECO:0000313" key="6">
    <source>
        <dbReference type="Proteomes" id="UP000322077"/>
    </source>
</evidence>
<gene>
    <name evidence="5" type="ORF">FYJ91_06645</name>
</gene>
<sequence>MASGKNTKSAVSQKDYEQLAAFRYELRRFLNFSERAAKALGMTPQQHQSLLAIRAAPDRTMAIGDLAEQLFVQPHTASELAERMIALGWLERHASPHDRRRVMLGLTSQSEAMLGKMSTTHRAEVLRIRSTLTDILGGLSED</sequence>
<evidence type="ECO:0000256" key="1">
    <source>
        <dbReference type="ARBA" id="ARBA00023015"/>
    </source>
</evidence>
<dbReference type="SUPFAM" id="SSF46785">
    <property type="entry name" value="Winged helix' DNA-binding domain"/>
    <property type="match status" value="1"/>
</dbReference>
<evidence type="ECO:0000313" key="5">
    <source>
        <dbReference type="EMBL" id="TZG27291.1"/>
    </source>
</evidence>
<dbReference type="GO" id="GO:0003700">
    <property type="term" value="F:DNA-binding transcription factor activity"/>
    <property type="evidence" value="ECO:0007669"/>
    <property type="project" value="InterPro"/>
</dbReference>
<keyword evidence="2" id="KW-0238">DNA-binding</keyword>
<dbReference type="EMBL" id="VTOU01000002">
    <property type="protein sequence ID" value="TZG27291.1"/>
    <property type="molecule type" value="Genomic_DNA"/>
</dbReference>
<dbReference type="PANTHER" id="PTHR33164">
    <property type="entry name" value="TRANSCRIPTIONAL REGULATOR, MARR FAMILY"/>
    <property type="match status" value="1"/>
</dbReference>
<dbReference type="PROSITE" id="PS50995">
    <property type="entry name" value="HTH_MARR_2"/>
    <property type="match status" value="1"/>
</dbReference>
<dbReference type="RefSeq" id="WP_149521507.1">
    <property type="nucleotide sequence ID" value="NZ_VTOU01000002.1"/>
</dbReference>
<dbReference type="InterPro" id="IPR000835">
    <property type="entry name" value="HTH_MarR-typ"/>
</dbReference>
<evidence type="ECO:0000256" key="2">
    <source>
        <dbReference type="ARBA" id="ARBA00023125"/>
    </source>
</evidence>
<organism evidence="5 6">
    <name type="scientific">Sphingomonas montanisoli</name>
    <dbReference type="NCBI Taxonomy" id="2606412"/>
    <lineage>
        <taxon>Bacteria</taxon>
        <taxon>Pseudomonadati</taxon>
        <taxon>Pseudomonadota</taxon>
        <taxon>Alphaproteobacteria</taxon>
        <taxon>Sphingomonadales</taxon>
        <taxon>Sphingomonadaceae</taxon>
        <taxon>Sphingomonas</taxon>
    </lineage>
</organism>
<keyword evidence="3" id="KW-0804">Transcription</keyword>
<name>A0A5D9CB00_9SPHN</name>
<reference evidence="5 6" key="1">
    <citation type="submission" date="2019-08" db="EMBL/GenBank/DDBJ databases">
        <authorList>
            <person name="Wang G."/>
            <person name="Xu Z."/>
        </authorList>
    </citation>
    <scope>NUCLEOTIDE SEQUENCE [LARGE SCALE GENOMIC DNA]</scope>
    <source>
        <strain evidence="5 6">ZX</strain>
    </source>
</reference>
<dbReference type="GO" id="GO:0003677">
    <property type="term" value="F:DNA binding"/>
    <property type="evidence" value="ECO:0007669"/>
    <property type="project" value="UniProtKB-KW"/>
</dbReference>
<comment type="caution">
    <text evidence="5">The sequence shown here is derived from an EMBL/GenBank/DDBJ whole genome shotgun (WGS) entry which is preliminary data.</text>
</comment>
<dbReference type="PANTHER" id="PTHR33164:SF64">
    <property type="entry name" value="TRANSCRIPTIONAL REGULATOR SLYA"/>
    <property type="match status" value="1"/>
</dbReference>
<feature type="domain" description="HTH marR-type" evidence="4">
    <location>
        <begin position="16"/>
        <end position="142"/>
    </location>
</feature>
<keyword evidence="6" id="KW-1185">Reference proteome</keyword>
<keyword evidence="1" id="KW-0805">Transcription regulation</keyword>
<evidence type="ECO:0000259" key="4">
    <source>
        <dbReference type="PROSITE" id="PS50995"/>
    </source>
</evidence>
<dbReference type="InterPro" id="IPR023187">
    <property type="entry name" value="Tscrpt_reg_MarR-type_CS"/>
</dbReference>
<dbReference type="InterPro" id="IPR039422">
    <property type="entry name" value="MarR/SlyA-like"/>
</dbReference>
<dbReference type="PROSITE" id="PS01117">
    <property type="entry name" value="HTH_MARR_1"/>
    <property type="match status" value="1"/>
</dbReference>
<proteinExistence type="predicted"/>
<dbReference type="SMART" id="SM00347">
    <property type="entry name" value="HTH_MARR"/>
    <property type="match status" value="1"/>
</dbReference>
<protein>
    <submittedName>
        <fullName evidence="5">MarR family transcriptional regulator</fullName>
    </submittedName>
</protein>
<dbReference type="InterPro" id="IPR036388">
    <property type="entry name" value="WH-like_DNA-bd_sf"/>
</dbReference>
<dbReference type="Gene3D" id="1.10.10.10">
    <property type="entry name" value="Winged helix-like DNA-binding domain superfamily/Winged helix DNA-binding domain"/>
    <property type="match status" value="1"/>
</dbReference>
<dbReference type="InterPro" id="IPR036390">
    <property type="entry name" value="WH_DNA-bd_sf"/>
</dbReference>